<accession>A0AAV2BQM5</accession>
<dbReference type="AlphaFoldDB" id="A0AAV2BQM5"/>
<name>A0AAV2BQM5_9ARAC</name>
<comment type="caution">
    <text evidence="2">The sequence shown here is derived from an EMBL/GenBank/DDBJ whole genome shotgun (WGS) entry which is preliminary data.</text>
</comment>
<evidence type="ECO:0000313" key="3">
    <source>
        <dbReference type="Proteomes" id="UP001497382"/>
    </source>
</evidence>
<sequence>MAKRAPSPSCDDLDDGNDHLFISLDENPTKRYNWGPSRLFSPKESSQQPASPKESSQQPASPKESSQQPAPASTMQPARQQPAPASSMQPIRQQPTPASSMQPARQQPAPASSMQLARQQPAPASSMQLARQQPAPASSMQLARQPALVAAPRRSYTTLAEWELGEGVRTTVVQCSDGIILIHIRTFTVENRPTMDGVTMLSSTWEDLSEKLLHFQFGNKSSSFVAANAILALAEENRVCLQNLLKSVDYCRELYKLKPYNVYLNEEQLNNLKSIIFDISEIIN</sequence>
<protein>
    <submittedName>
        <fullName evidence="2">Uncharacterized protein</fullName>
    </submittedName>
</protein>
<reference evidence="2 3" key="1">
    <citation type="submission" date="2024-04" db="EMBL/GenBank/DDBJ databases">
        <authorList>
            <person name="Rising A."/>
            <person name="Reimegard J."/>
            <person name="Sonavane S."/>
            <person name="Akerstrom W."/>
            <person name="Nylinder S."/>
            <person name="Hedman E."/>
            <person name="Kallberg Y."/>
        </authorList>
    </citation>
    <scope>NUCLEOTIDE SEQUENCE [LARGE SCALE GENOMIC DNA]</scope>
</reference>
<keyword evidence="3" id="KW-1185">Reference proteome</keyword>
<dbReference type="Proteomes" id="UP001497382">
    <property type="component" value="Unassembled WGS sequence"/>
</dbReference>
<organism evidence="2 3">
    <name type="scientific">Larinioides sclopetarius</name>
    <dbReference type="NCBI Taxonomy" id="280406"/>
    <lineage>
        <taxon>Eukaryota</taxon>
        <taxon>Metazoa</taxon>
        <taxon>Ecdysozoa</taxon>
        <taxon>Arthropoda</taxon>
        <taxon>Chelicerata</taxon>
        <taxon>Arachnida</taxon>
        <taxon>Araneae</taxon>
        <taxon>Araneomorphae</taxon>
        <taxon>Entelegynae</taxon>
        <taxon>Araneoidea</taxon>
        <taxon>Araneidae</taxon>
        <taxon>Larinioides</taxon>
    </lineage>
</organism>
<proteinExistence type="predicted"/>
<evidence type="ECO:0000256" key="1">
    <source>
        <dbReference type="SAM" id="MobiDB-lite"/>
    </source>
</evidence>
<feature type="compositionally biased region" description="Polar residues" evidence="1">
    <location>
        <begin position="43"/>
        <end position="142"/>
    </location>
</feature>
<gene>
    <name evidence="2" type="ORF">LARSCL_LOCUS20899</name>
</gene>
<feature type="region of interest" description="Disordered" evidence="1">
    <location>
        <begin position="1"/>
        <end position="146"/>
    </location>
</feature>
<evidence type="ECO:0000313" key="2">
    <source>
        <dbReference type="EMBL" id="CAL1298585.1"/>
    </source>
</evidence>
<dbReference type="EMBL" id="CAXIEN010000465">
    <property type="protein sequence ID" value="CAL1298585.1"/>
    <property type="molecule type" value="Genomic_DNA"/>
</dbReference>